<keyword evidence="8" id="KW-1185">Reference proteome</keyword>
<dbReference type="AlphaFoldDB" id="A0A0F5LFD9"/>
<evidence type="ECO:0000259" key="6">
    <source>
        <dbReference type="Pfam" id="PF25989"/>
    </source>
</evidence>
<feature type="domain" description="YknX-like C-terminal permuted SH3-like" evidence="6">
    <location>
        <begin position="281"/>
        <end position="350"/>
    </location>
</feature>
<dbReference type="GO" id="GO:1990281">
    <property type="term" value="C:efflux pump complex"/>
    <property type="evidence" value="ECO:0007669"/>
    <property type="project" value="TreeGrafter"/>
</dbReference>
<feature type="signal peptide" evidence="3">
    <location>
        <begin position="1"/>
        <end position="20"/>
    </location>
</feature>
<keyword evidence="3" id="KW-0732">Signal</keyword>
<dbReference type="STRING" id="361041.VW35_01720"/>
<feature type="domain" description="Multidrug resistance protein MdtA-like alpha-helical hairpin" evidence="4">
    <location>
        <begin position="96"/>
        <end position="165"/>
    </location>
</feature>
<dbReference type="Gene3D" id="1.10.287.470">
    <property type="entry name" value="Helix hairpin bin"/>
    <property type="match status" value="1"/>
</dbReference>
<evidence type="ECO:0000256" key="3">
    <source>
        <dbReference type="SAM" id="SignalP"/>
    </source>
</evidence>
<evidence type="ECO:0000259" key="5">
    <source>
        <dbReference type="Pfam" id="PF25954"/>
    </source>
</evidence>
<dbReference type="InterPro" id="IPR006143">
    <property type="entry name" value="RND_pump_MFP"/>
</dbReference>
<sequence>MRHLASIMLLPLLVSACGQAPEQPETAVVRPILSLVVEARPVSSSTFVGTVEPRVTTSLAFRTSGTLVSREVEVGARVLKDEVLATLDSTTLQLALRNAQANLASAQAQAANAASSQTRLESLVETNNAAQADLDQSRQQTQAAEAGVVQAQAAVSQAEEQLSYARLTAPSDGVVTDVGAEPGEVIAAGTPVLTLADPNQRDLVIDVPGDFVDGIAVGTIFDVMPQLDPAAAIAGSVREIAPQADPVTRTWRVHIALDSPPASFWLGTTATASLKASDGTALSVPQSSIRYDGDETAVWVIDEAAQTVSLRPVKIGEALNGLVPVEDGLKAGERIAVAGVNSLTEGQKVRLGGKEQQ</sequence>
<keyword evidence="2" id="KW-0175">Coiled coil</keyword>
<dbReference type="PANTHER" id="PTHR30469:SF15">
    <property type="entry name" value="HLYD FAMILY OF SECRETION PROTEINS"/>
    <property type="match status" value="1"/>
</dbReference>
<proteinExistence type="inferred from homology"/>
<comment type="similarity">
    <text evidence="1">Belongs to the membrane fusion protein (MFP) (TC 8.A.1) family.</text>
</comment>
<evidence type="ECO:0000256" key="1">
    <source>
        <dbReference type="ARBA" id="ARBA00009477"/>
    </source>
</evidence>
<dbReference type="Gene3D" id="2.40.420.20">
    <property type="match status" value="1"/>
</dbReference>
<dbReference type="Proteomes" id="UP000033514">
    <property type="component" value="Unassembled WGS sequence"/>
</dbReference>
<dbReference type="InterPro" id="IPR058637">
    <property type="entry name" value="YknX-like_C"/>
</dbReference>
<dbReference type="InterPro" id="IPR058792">
    <property type="entry name" value="Beta-barrel_RND_2"/>
</dbReference>
<organism evidence="7 8">
    <name type="scientific">Devosia soli</name>
    <dbReference type="NCBI Taxonomy" id="361041"/>
    <lineage>
        <taxon>Bacteria</taxon>
        <taxon>Pseudomonadati</taxon>
        <taxon>Pseudomonadota</taxon>
        <taxon>Alphaproteobacteria</taxon>
        <taxon>Hyphomicrobiales</taxon>
        <taxon>Devosiaceae</taxon>
        <taxon>Devosia</taxon>
    </lineage>
</organism>
<dbReference type="Gene3D" id="2.40.30.170">
    <property type="match status" value="1"/>
</dbReference>
<dbReference type="Pfam" id="PF25989">
    <property type="entry name" value="YknX_C"/>
    <property type="match status" value="1"/>
</dbReference>
<dbReference type="EMBL" id="LAJG01000005">
    <property type="protein sequence ID" value="KKB80929.1"/>
    <property type="molecule type" value="Genomic_DNA"/>
</dbReference>
<dbReference type="PATRIC" id="fig|361041.3.peg.3730"/>
<dbReference type="InterPro" id="IPR058624">
    <property type="entry name" value="MdtA-like_HH"/>
</dbReference>
<name>A0A0F5LFD9_9HYPH</name>
<dbReference type="NCBIfam" id="TIGR01730">
    <property type="entry name" value="RND_mfp"/>
    <property type="match status" value="1"/>
</dbReference>
<protein>
    <submittedName>
        <fullName evidence="7">Uncharacterized protein</fullName>
    </submittedName>
</protein>
<evidence type="ECO:0000256" key="2">
    <source>
        <dbReference type="SAM" id="Coils"/>
    </source>
</evidence>
<feature type="domain" description="CusB-like beta-barrel" evidence="5">
    <location>
        <begin position="203"/>
        <end position="276"/>
    </location>
</feature>
<reference evidence="7 8" key="1">
    <citation type="submission" date="2015-03" db="EMBL/GenBank/DDBJ databases">
        <authorList>
            <person name="Hassan Y.I."/>
            <person name="Lepp D."/>
            <person name="Zhou T."/>
        </authorList>
    </citation>
    <scope>NUCLEOTIDE SEQUENCE [LARGE SCALE GENOMIC DNA]</scope>
    <source>
        <strain evidence="7 8">GH2-10</strain>
    </source>
</reference>
<dbReference type="OrthoDB" id="9813967at2"/>
<dbReference type="PANTHER" id="PTHR30469">
    <property type="entry name" value="MULTIDRUG RESISTANCE PROTEIN MDTA"/>
    <property type="match status" value="1"/>
</dbReference>
<comment type="caution">
    <text evidence="7">The sequence shown here is derived from an EMBL/GenBank/DDBJ whole genome shotgun (WGS) entry which is preliminary data.</text>
</comment>
<dbReference type="SUPFAM" id="SSF111369">
    <property type="entry name" value="HlyD-like secretion proteins"/>
    <property type="match status" value="1"/>
</dbReference>
<dbReference type="PROSITE" id="PS51257">
    <property type="entry name" value="PROKAR_LIPOPROTEIN"/>
    <property type="match status" value="1"/>
</dbReference>
<evidence type="ECO:0000313" key="7">
    <source>
        <dbReference type="EMBL" id="KKB80929.1"/>
    </source>
</evidence>
<evidence type="ECO:0000313" key="8">
    <source>
        <dbReference type="Proteomes" id="UP000033514"/>
    </source>
</evidence>
<dbReference type="Gene3D" id="2.40.50.100">
    <property type="match status" value="1"/>
</dbReference>
<dbReference type="Pfam" id="PF25876">
    <property type="entry name" value="HH_MFP_RND"/>
    <property type="match status" value="1"/>
</dbReference>
<gene>
    <name evidence="7" type="ORF">VW35_01720</name>
</gene>
<feature type="chain" id="PRO_5002491808" evidence="3">
    <location>
        <begin position="21"/>
        <end position="357"/>
    </location>
</feature>
<dbReference type="GO" id="GO:0015562">
    <property type="term" value="F:efflux transmembrane transporter activity"/>
    <property type="evidence" value="ECO:0007669"/>
    <property type="project" value="TreeGrafter"/>
</dbReference>
<evidence type="ECO:0000259" key="4">
    <source>
        <dbReference type="Pfam" id="PF25876"/>
    </source>
</evidence>
<dbReference type="RefSeq" id="WP_046141279.1">
    <property type="nucleotide sequence ID" value="NZ_LAJG01000005.1"/>
</dbReference>
<accession>A0A0F5LFD9</accession>
<feature type="coiled-coil region" evidence="2">
    <location>
        <begin position="89"/>
        <end position="140"/>
    </location>
</feature>
<dbReference type="Pfam" id="PF25954">
    <property type="entry name" value="Beta-barrel_RND_2"/>
    <property type="match status" value="1"/>
</dbReference>